<evidence type="ECO:0000313" key="2">
    <source>
        <dbReference type="Proteomes" id="UP000560658"/>
    </source>
</evidence>
<gene>
    <name evidence="1" type="ORF">GGR06_003173</name>
</gene>
<dbReference type="AlphaFoldDB" id="A0A840D2V7"/>
<dbReference type="EMBL" id="JACIER010000014">
    <property type="protein sequence ID" value="MBB4045361.1"/>
    <property type="molecule type" value="Genomic_DNA"/>
</dbReference>
<dbReference type="Proteomes" id="UP000560658">
    <property type="component" value="Unassembled WGS sequence"/>
</dbReference>
<evidence type="ECO:0000313" key="1">
    <source>
        <dbReference type="EMBL" id="MBB4045361.1"/>
    </source>
</evidence>
<protein>
    <submittedName>
        <fullName evidence="1">Uncharacterized protein</fullName>
    </submittedName>
</protein>
<sequence length="90" mass="10355">MERKKFKDLIRLSALIVASIGILCCSVKSKLIFENCEINLLTQGDSIVPSQYGCFVFFCKGINNNVVKLQYKELTEVYQSQFNNLDYNDF</sequence>
<name>A0A840D2V7_9BACE</name>
<reference evidence="1" key="1">
    <citation type="submission" date="2020-08" db="EMBL/GenBank/DDBJ databases">
        <title>Genomic Encyclopedia of Type Strains, Phase IV (KMG-IV): sequencing the most valuable type-strain genomes for metagenomic binning, comparative biology and taxonomic classification.</title>
        <authorList>
            <person name="Goeker M."/>
        </authorList>
    </citation>
    <scope>NUCLEOTIDE SEQUENCE [LARGE SCALE GENOMIC DNA]</scope>
    <source>
        <strain evidence="1">DSM 105720</strain>
    </source>
</reference>
<organism evidence="1 2">
    <name type="scientific">Bacteroides reticulotermitis</name>
    <dbReference type="NCBI Taxonomy" id="1133319"/>
    <lineage>
        <taxon>Bacteria</taxon>
        <taxon>Pseudomonadati</taxon>
        <taxon>Bacteroidota</taxon>
        <taxon>Bacteroidia</taxon>
        <taxon>Bacteroidales</taxon>
        <taxon>Bacteroidaceae</taxon>
        <taxon>Bacteroides</taxon>
    </lineage>
</organism>
<accession>A0A840D2V7</accession>
<proteinExistence type="predicted"/>
<comment type="caution">
    <text evidence="1">The sequence shown here is derived from an EMBL/GenBank/DDBJ whole genome shotgun (WGS) entry which is preliminary data.</text>
</comment>
<keyword evidence="2" id="KW-1185">Reference proteome</keyword>